<evidence type="ECO:0000313" key="4">
    <source>
        <dbReference type="Proteomes" id="UP000709295"/>
    </source>
</evidence>
<evidence type="ECO:0000313" key="3">
    <source>
        <dbReference type="EMBL" id="KAG6975835.1"/>
    </source>
</evidence>
<dbReference type="PANTHER" id="PTHR13817">
    <property type="entry name" value="TITIN"/>
    <property type="match status" value="1"/>
</dbReference>
<dbReference type="Proteomes" id="UP000709295">
    <property type="component" value="Unassembled WGS sequence"/>
</dbReference>
<keyword evidence="4" id="KW-1185">Reference proteome</keyword>
<accession>A0A8J5JCP9</accession>
<feature type="domain" description="Fibronectin type-III" evidence="2">
    <location>
        <begin position="538"/>
        <end position="628"/>
    </location>
</feature>
<evidence type="ECO:0000259" key="2">
    <source>
        <dbReference type="PROSITE" id="PS50853"/>
    </source>
</evidence>
<sequence length="717" mass="76720">MFARLLLGHTWKSSYLIVSSCNKAINVVAAGDMSESFAFESGQLSRPGPPRLPVKFSSQTGGAIKLNLLPPLDTGTFTRFRLAYYVTEDLKITIFRLGADTTYDVVAISHLEDSANVLTWGKISVSDSRITLSDNVTTDIVNSGYFEFGVSAGFVFVEGTLYHYISNGDLELQVTVEIGGLTPESNYSFYYIPLNDASACPWVDEGRPVQVVYTTEVASKPMPIQLIRSTSATGGGIHVEVKPPNDRGSDQDLTYQIYMSPSRTTPVWTRMYNDKGSSYWQTKLQKATEYLFMASCMNEVGYSSNSSIFSLSTTLISAPGPPGDLTLKNATGGMIQFSWKSPDDDGGSSITYYSIHAQDTSGNPGLVLETLLPEISFGGLLANRVYEFKVYAGNSLGTGSDPIVKRYSTTLPTPPSLPGDPIILQSSGGSATLAIKVPTDTGGVNIDDLVCTVYGNGFKVPADAVRRLQDNPIPASKTRRLMERRLAADDGAFIYLQAGGLLPSTAYAFTIQVSNNVGVSDTTNGIVTATSVATVPGAPAPPTEISATGGAITLSWTDPVDTGGVPLTSYRLSMTRLGEEVGSCEGMIRSCTIGDLLSISVYTVTLVAYNPVGVSLPSEIATFTTETTSLPLAPQDVHVAELSNTSVTIHWDPCIDFGGGYVDTYRLNIAQISSPSVTFSDTTPVDEPILTIQDLTPQTEYTATVVCNLSRPPLCLV</sequence>
<dbReference type="PROSITE" id="PS50853">
    <property type="entry name" value="FN3"/>
    <property type="match status" value="4"/>
</dbReference>
<dbReference type="Pfam" id="PF00041">
    <property type="entry name" value="fn3"/>
    <property type="match status" value="3"/>
</dbReference>
<dbReference type="EMBL" id="JAENGY010000049">
    <property type="protein sequence ID" value="KAG6975835.1"/>
    <property type="molecule type" value="Genomic_DNA"/>
</dbReference>
<reference evidence="3" key="1">
    <citation type="submission" date="2021-01" db="EMBL/GenBank/DDBJ databases">
        <title>Phytophthora aleatoria, a newly-described species from Pinus radiata is distinct from Phytophthora cactorum isolates based on comparative genomics.</title>
        <authorList>
            <person name="Mcdougal R."/>
            <person name="Panda P."/>
            <person name="Williams N."/>
            <person name="Studholme D.J."/>
        </authorList>
    </citation>
    <scope>NUCLEOTIDE SEQUENCE</scope>
    <source>
        <strain evidence="3">NZFS 4037</strain>
    </source>
</reference>
<dbReference type="InterPro" id="IPR050964">
    <property type="entry name" value="Striated_Muscle_Regulatory"/>
</dbReference>
<name>A0A8J5JCP9_9STRA</name>
<dbReference type="CDD" id="cd00063">
    <property type="entry name" value="FN3"/>
    <property type="match status" value="3"/>
</dbReference>
<feature type="domain" description="Fibronectin type-III" evidence="2">
    <location>
        <begin position="321"/>
        <end position="413"/>
    </location>
</feature>
<keyword evidence="1" id="KW-0677">Repeat</keyword>
<dbReference type="InterPro" id="IPR003961">
    <property type="entry name" value="FN3_dom"/>
</dbReference>
<dbReference type="PANTHER" id="PTHR13817:SF73">
    <property type="entry name" value="FIBRONECTIN TYPE-III DOMAIN-CONTAINING PROTEIN"/>
    <property type="match status" value="1"/>
</dbReference>
<protein>
    <recommendedName>
        <fullName evidence="2">Fibronectin type-III domain-containing protein</fullName>
    </recommendedName>
</protein>
<proteinExistence type="predicted"/>
<feature type="domain" description="Fibronectin type-III" evidence="2">
    <location>
        <begin position="633"/>
        <end position="717"/>
    </location>
</feature>
<comment type="caution">
    <text evidence="3">The sequence shown here is derived from an EMBL/GenBank/DDBJ whole genome shotgun (WGS) entry which is preliminary data.</text>
</comment>
<dbReference type="SMART" id="SM00060">
    <property type="entry name" value="FN3"/>
    <property type="match status" value="6"/>
</dbReference>
<feature type="domain" description="Fibronectin type-III" evidence="2">
    <location>
        <begin position="220"/>
        <end position="316"/>
    </location>
</feature>
<organism evidence="3 4">
    <name type="scientific">Phytophthora aleatoria</name>
    <dbReference type="NCBI Taxonomy" id="2496075"/>
    <lineage>
        <taxon>Eukaryota</taxon>
        <taxon>Sar</taxon>
        <taxon>Stramenopiles</taxon>
        <taxon>Oomycota</taxon>
        <taxon>Peronosporomycetes</taxon>
        <taxon>Peronosporales</taxon>
        <taxon>Peronosporaceae</taxon>
        <taxon>Phytophthora</taxon>
    </lineage>
</organism>
<dbReference type="AlphaFoldDB" id="A0A8J5JCP9"/>
<evidence type="ECO:0000256" key="1">
    <source>
        <dbReference type="ARBA" id="ARBA00022737"/>
    </source>
</evidence>
<gene>
    <name evidence="3" type="ORF">JG688_00001983</name>
</gene>